<reference evidence="1 2" key="1">
    <citation type="submission" date="2014-04" db="EMBL/GenBank/DDBJ databases">
        <authorList>
            <consortium name="DOE Joint Genome Institute"/>
            <person name="Kuo A."/>
            <person name="Kohler A."/>
            <person name="Nagy L.G."/>
            <person name="Floudas D."/>
            <person name="Copeland A."/>
            <person name="Barry K.W."/>
            <person name="Cichocki N."/>
            <person name="Veneault-Fourrey C."/>
            <person name="LaButti K."/>
            <person name="Lindquist E.A."/>
            <person name="Lipzen A."/>
            <person name="Lundell T."/>
            <person name="Morin E."/>
            <person name="Murat C."/>
            <person name="Sun H."/>
            <person name="Tunlid A."/>
            <person name="Henrissat B."/>
            <person name="Grigoriev I.V."/>
            <person name="Hibbett D.S."/>
            <person name="Martin F."/>
            <person name="Nordberg H.P."/>
            <person name="Cantor M.N."/>
            <person name="Hua S.X."/>
        </authorList>
    </citation>
    <scope>NUCLEOTIDE SEQUENCE [LARGE SCALE GENOMIC DNA]</scope>
    <source>
        <strain evidence="1 2">LaAM-08-1</strain>
    </source>
</reference>
<gene>
    <name evidence="1" type="ORF">K443DRAFT_32720</name>
</gene>
<organism evidence="1 2">
    <name type="scientific">Laccaria amethystina LaAM-08-1</name>
    <dbReference type="NCBI Taxonomy" id="1095629"/>
    <lineage>
        <taxon>Eukaryota</taxon>
        <taxon>Fungi</taxon>
        <taxon>Dikarya</taxon>
        <taxon>Basidiomycota</taxon>
        <taxon>Agaricomycotina</taxon>
        <taxon>Agaricomycetes</taxon>
        <taxon>Agaricomycetidae</taxon>
        <taxon>Agaricales</taxon>
        <taxon>Agaricineae</taxon>
        <taxon>Hydnangiaceae</taxon>
        <taxon>Laccaria</taxon>
    </lineage>
</organism>
<dbReference type="Proteomes" id="UP000054477">
    <property type="component" value="Unassembled WGS sequence"/>
</dbReference>
<feature type="non-terminal residue" evidence="1">
    <location>
        <position position="1"/>
    </location>
</feature>
<reference evidence="2" key="2">
    <citation type="submission" date="2015-01" db="EMBL/GenBank/DDBJ databases">
        <title>Evolutionary Origins and Diversification of the Mycorrhizal Mutualists.</title>
        <authorList>
            <consortium name="DOE Joint Genome Institute"/>
            <consortium name="Mycorrhizal Genomics Consortium"/>
            <person name="Kohler A."/>
            <person name="Kuo A."/>
            <person name="Nagy L.G."/>
            <person name="Floudas D."/>
            <person name="Copeland A."/>
            <person name="Barry K.W."/>
            <person name="Cichocki N."/>
            <person name="Veneault-Fourrey C."/>
            <person name="LaButti K."/>
            <person name="Lindquist E.A."/>
            <person name="Lipzen A."/>
            <person name="Lundell T."/>
            <person name="Morin E."/>
            <person name="Murat C."/>
            <person name="Riley R."/>
            <person name="Ohm R."/>
            <person name="Sun H."/>
            <person name="Tunlid A."/>
            <person name="Henrissat B."/>
            <person name="Grigoriev I.V."/>
            <person name="Hibbett D.S."/>
            <person name="Martin F."/>
        </authorList>
    </citation>
    <scope>NUCLEOTIDE SEQUENCE [LARGE SCALE GENOMIC DNA]</scope>
    <source>
        <strain evidence="2">LaAM-08-1</strain>
    </source>
</reference>
<evidence type="ECO:0000313" key="2">
    <source>
        <dbReference type="Proteomes" id="UP000054477"/>
    </source>
</evidence>
<proteinExistence type="predicted"/>
<dbReference type="HOGENOM" id="CLU_3129766_0_0_1"/>
<keyword evidence="2" id="KW-1185">Reference proteome</keyword>
<evidence type="ECO:0000313" key="1">
    <source>
        <dbReference type="EMBL" id="KIJ90604.1"/>
    </source>
</evidence>
<protein>
    <submittedName>
        <fullName evidence="1">Uncharacterized protein</fullName>
    </submittedName>
</protein>
<name>A0A0C9WH55_9AGAR</name>
<accession>A0A0C9WH55</accession>
<sequence length="50" mass="5831">WHSPRRFCNFLAPFELRGPVSILHDTLLSSRGFKDTRNLDQLLRCTNSTL</sequence>
<dbReference type="EMBL" id="KN839145">
    <property type="protein sequence ID" value="KIJ90604.1"/>
    <property type="molecule type" value="Genomic_DNA"/>
</dbReference>
<feature type="non-terminal residue" evidence="1">
    <location>
        <position position="50"/>
    </location>
</feature>
<dbReference type="AlphaFoldDB" id="A0A0C9WH55"/>